<protein>
    <submittedName>
        <fullName evidence="2">Uncharacterized protein</fullName>
    </submittedName>
</protein>
<organism evidence="2 3">
    <name type="scientific">Salinomyces thailandicus</name>
    <dbReference type="NCBI Taxonomy" id="706561"/>
    <lineage>
        <taxon>Eukaryota</taxon>
        <taxon>Fungi</taxon>
        <taxon>Dikarya</taxon>
        <taxon>Ascomycota</taxon>
        <taxon>Pezizomycotina</taxon>
        <taxon>Dothideomycetes</taxon>
        <taxon>Dothideomycetidae</taxon>
        <taxon>Mycosphaerellales</taxon>
        <taxon>Teratosphaeriaceae</taxon>
        <taxon>Salinomyces</taxon>
    </lineage>
</organism>
<comment type="caution">
    <text evidence="2">The sequence shown here is derived from an EMBL/GenBank/DDBJ whole genome shotgun (WGS) entry which is preliminary data.</text>
</comment>
<evidence type="ECO:0000313" key="2">
    <source>
        <dbReference type="EMBL" id="TKA29000.1"/>
    </source>
</evidence>
<dbReference type="Proteomes" id="UP000308549">
    <property type="component" value="Unassembled WGS sequence"/>
</dbReference>
<dbReference type="EMBL" id="NAJL01000016">
    <property type="protein sequence ID" value="TKA29000.1"/>
    <property type="molecule type" value="Genomic_DNA"/>
</dbReference>
<sequence length="246" mass="26689">MPVQWTTDMDRRLFLITLEQLKVDKQKIADRWSEKYEHEGGAQPTARAISERIGKLKQMAAGNGNGGSSNAGAKGTKVSTPLSKSTPRKSKPVKTPTSSAKRGRKAAMSDEDDSEDERNMLNGNGKSPSKRAKYERHTKVPKTYGEPSSEDEFESLAGMTTDLKPVFDTRDTNGSTAKDVGSTFDQELNLDGMAEEVTVAPHHPNATAAANGMAKEANVGLRRKDVVADADAMSDVSDYQPEIDLT</sequence>
<dbReference type="OrthoDB" id="5420368at2759"/>
<dbReference type="AlphaFoldDB" id="A0A4U0U218"/>
<accession>A0A4U0U218</accession>
<feature type="compositionally biased region" description="Basic residues" evidence="1">
    <location>
        <begin position="128"/>
        <end position="140"/>
    </location>
</feature>
<keyword evidence="3" id="KW-1185">Reference proteome</keyword>
<proteinExistence type="predicted"/>
<name>A0A4U0U218_9PEZI</name>
<evidence type="ECO:0000256" key="1">
    <source>
        <dbReference type="SAM" id="MobiDB-lite"/>
    </source>
</evidence>
<reference evidence="2 3" key="1">
    <citation type="submission" date="2017-03" db="EMBL/GenBank/DDBJ databases">
        <title>Genomes of endolithic fungi from Antarctica.</title>
        <authorList>
            <person name="Coleine C."/>
            <person name="Masonjones S."/>
            <person name="Stajich J.E."/>
        </authorList>
    </citation>
    <scope>NUCLEOTIDE SEQUENCE [LARGE SCALE GENOMIC DNA]</scope>
    <source>
        <strain evidence="2 3">CCFEE 6315</strain>
    </source>
</reference>
<feature type="region of interest" description="Disordered" evidence="1">
    <location>
        <begin position="34"/>
        <end position="153"/>
    </location>
</feature>
<gene>
    <name evidence="2" type="ORF">B0A50_03412</name>
</gene>
<evidence type="ECO:0000313" key="3">
    <source>
        <dbReference type="Proteomes" id="UP000308549"/>
    </source>
</evidence>